<dbReference type="Proteomes" id="UP000823823">
    <property type="component" value="Unassembled WGS sequence"/>
</dbReference>
<reference evidence="2" key="2">
    <citation type="submission" date="2021-04" db="EMBL/GenBank/DDBJ databases">
        <authorList>
            <person name="Gilroy R."/>
        </authorList>
    </citation>
    <scope>NUCLEOTIDE SEQUENCE</scope>
    <source>
        <strain evidence="2">ChiHjej13B12-24818</strain>
    </source>
</reference>
<dbReference type="Pfam" id="PF01636">
    <property type="entry name" value="APH"/>
    <property type="match status" value="1"/>
</dbReference>
<feature type="domain" description="Aminoglycoside phosphotransferase" evidence="1">
    <location>
        <begin position="44"/>
        <end position="231"/>
    </location>
</feature>
<reference evidence="2" key="1">
    <citation type="journal article" date="2021" name="PeerJ">
        <title>Extensive microbial diversity within the chicken gut microbiome revealed by metagenomics and culture.</title>
        <authorList>
            <person name="Gilroy R."/>
            <person name="Ravi A."/>
            <person name="Getino M."/>
            <person name="Pursley I."/>
            <person name="Horton D.L."/>
            <person name="Alikhan N.F."/>
            <person name="Baker D."/>
            <person name="Gharbi K."/>
            <person name="Hall N."/>
            <person name="Watson M."/>
            <person name="Adriaenssens E.M."/>
            <person name="Foster-Nyarko E."/>
            <person name="Jarju S."/>
            <person name="Secka A."/>
            <person name="Antonio M."/>
            <person name="Oren A."/>
            <person name="Chaudhuri R.R."/>
            <person name="La Ragione R."/>
            <person name="Hildebrand F."/>
            <person name="Pallen M.J."/>
        </authorList>
    </citation>
    <scope>NUCLEOTIDE SEQUENCE</scope>
    <source>
        <strain evidence="2">ChiHjej13B12-24818</strain>
    </source>
</reference>
<evidence type="ECO:0000259" key="1">
    <source>
        <dbReference type="Pfam" id="PF01636"/>
    </source>
</evidence>
<dbReference type="InterPro" id="IPR002575">
    <property type="entry name" value="Aminoglycoside_PTrfase"/>
</dbReference>
<proteinExistence type="predicted"/>
<name>A0A9D2LC18_9MICO</name>
<organism evidence="2 3">
    <name type="scientific">Candidatus Brachybacterium merdavium</name>
    <dbReference type="NCBI Taxonomy" id="2838513"/>
    <lineage>
        <taxon>Bacteria</taxon>
        <taxon>Bacillati</taxon>
        <taxon>Actinomycetota</taxon>
        <taxon>Actinomycetes</taxon>
        <taxon>Micrococcales</taxon>
        <taxon>Dermabacteraceae</taxon>
        <taxon>Brachybacterium</taxon>
    </lineage>
</organism>
<comment type="caution">
    <text evidence="2">The sequence shown here is derived from an EMBL/GenBank/DDBJ whole genome shotgun (WGS) entry which is preliminary data.</text>
</comment>
<gene>
    <name evidence="2" type="ORF">H9786_04870</name>
</gene>
<dbReference type="EMBL" id="DWZH01000037">
    <property type="protein sequence ID" value="HJB09852.1"/>
    <property type="molecule type" value="Genomic_DNA"/>
</dbReference>
<evidence type="ECO:0000313" key="2">
    <source>
        <dbReference type="EMBL" id="HJB09852.1"/>
    </source>
</evidence>
<dbReference type="Gene3D" id="3.90.1200.10">
    <property type="match status" value="1"/>
</dbReference>
<sequence length="285" mass="31123">MTNTRHGAPADAARVLRRSWPHLPWTDVRIARGAFHHVLLLPPRAVIRVRNGAEHARATDREVTIATTLSWAGLGSPGPLGDPVHRKRWSAAAYEFVEGAGFTARRWSEDRHVLLGLLEAWADAGRRVPGLAGSLPQPRAWCGGDAWPSLVDRLTAGQEALRSAARKRVRAMLDLEAEANGSLVHGDFGPHNIVLPASGGRGVLIDTDHASWADPAIDIAPLLASYPEHELAADIPRPLLSRATAHRRTLSLQVAAAAWLRGDHRLREHALGNFARRIRSADPQW</sequence>
<accession>A0A9D2LC18</accession>
<protein>
    <submittedName>
        <fullName evidence="2">Aminoglycoside phosphotransferase family protein</fullName>
    </submittedName>
</protein>
<dbReference type="AlphaFoldDB" id="A0A9D2LC18"/>
<evidence type="ECO:0000313" key="3">
    <source>
        <dbReference type="Proteomes" id="UP000823823"/>
    </source>
</evidence>
<dbReference type="SUPFAM" id="SSF56112">
    <property type="entry name" value="Protein kinase-like (PK-like)"/>
    <property type="match status" value="1"/>
</dbReference>
<dbReference type="InterPro" id="IPR011009">
    <property type="entry name" value="Kinase-like_dom_sf"/>
</dbReference>